<evidence type="ECO:0000313" key="2">
    <source>
        <dbReference type="Proteomes" id="UP000018001"/>
    </source>
</evidence>
<dbReference type="Proteomes" id="UP000018001">
    <property type="component" value="Unassembled WGS sequence"/>
</dbReference>
<accession>V5I006</accession>
<proteinExistence type="predicted"/>
<name>V5I006_BYSSN</name>
<dbReference type="EMBL" id="BAUL01000136">
    <property type="protein sequence ID" value="GAD95695.1"/>
    <property type="molecule type" value="Genomic_DNA"/>
</dbReference>
<dbReference type="AlphaFoldDB" id="V5I006"/>
<comment type="caution">
    <text evidence="1">The sequence shown here is derived from an EMBL/GenBank/DDBJ whole genome shotgun (WGS) entry which is preliminary data.</text>
</comment>
<gene>
    <name evidence="1" type="ORF">PVAR5_4341</name>
</gene>
<protein>
    <submittedName>
        <fullName evidence="1">Uncharacterized protein</fullName>
    </submittedName>
</protein>
<dbReference type="InParanoid" id="V5I006"/>
<sequence>MPIAGEAVNYIFVHPQNESDTENEKRAILLFQLLDLYTKKQANEGVFSDGTWASWDFWVEAVAKNIDNIFPSVGCFIMTKEMDKLHVDVSRDQLHKELSKSAFGCRKVSGDIENSFAKLVDDIAANGSEAVQHRKTILLAYQEEELLKINLVTYTITKELVDATLTPTEENVNFDLNFDTEDIRLDPNVFAKVEDSLRKKMWDHPALTKFISGKFVE</sequence>
<evidence type="ECO:0000313" key="1">
    <source>
        <dbReference type="EMBL" id="GAD95695.1"/>
    </source>
</evidence>
<dbReference type="HOGENOM" id="CLU_1272109_0_0_1"/>
<organism evidence="1 2">
    <name type="scientific">Byssochlamys spectabilis (strain No. 5 / NBRC 109023)</name>
    <name type="common">Paecilomyces variotii</name>
    <dbReference type="NCBI Taxonomy" id="1356009"/>
    <lineage>
        <taxon>Eukaryota</taxon>
        <taxon>Fungi</taxon>
        <taxon>Dikarya</taxon>
        <taxon>Ascomycota</taxon>
        <taxon>Pezizomycotina</taxon>
        <taxon>Eurotiomycetes</taxon>
        <taxon>Eurotiomycetidae</taxon>
        <taxon>Eurotiales</taxon>
        <taxon>Thermoascaceae</taxon>
        <taxon>Paecilomyces</taxon>
    </lineage>
</organism>
<keyword evidence="2" id="KW-1185">Reference proteome</keyword>
<reference evidence="2" key="1">
    <citation type="journal article" date="2014" name="Genome Announc.">
        <title>Draft genome sequence of the formaldehyde-resistant fungus Byssochlamys spectabilis No. 5 (anamorph Paecilomyces variotii No. 5) (NBRC109023).</title>
        <authorList>
            <person name="Oka T."/>
            <person name="Ekino K."/>
            <person name="Fukuda K."/>
            <person name="Nomura Y."/>
        </authorList>
    </citation>
    <scope>NUCLEOTIDE SEQUENCE [LARGE SCALE GENOMIC DNA]</scope>
    <source>
        <strain evidence="2">No. 5 / NBRC 109023</strain>
    </source>
</reference>